<protein>
    <submittedName>
        <fullName evidence="2">Nucleotide-diphospho-sugar transferase</fullName>
    </submittedName>
</protein>
<dbReference type="EMBL" id="ML978131">
    <property type="protein sequence ID" value="KAF2095720.1"/>
    <property type="molecule type" value="Genomic_DNA"/>
</dbReference>
<dbReference type="InterPro" id="IPR050587">
    <property type="entry name" value="GNT1/Glycosyltrans_8"/>
</dbReference>
<feature type="compositionally biased region" description="Polar residues" evidence="1">
    <location>
        <begin position="394"/>
        <end position="403"/>
    </location>
</feature>
<reference evidence="2" key="1">
    <citation type="journal article" date="2020" name="Stud. Mycol.">
        <title>101 Dothideomycetes genomes: a test case for predicting lifestyles and emergence of pathogens.</title>
        <authorList>
            <person name="Haridas S."/>
            <person name="Albert R."/>
            <person name="Binder M."/>
            <person name="Bloem J."/>
            <person name="Labutti K."/>
            <person name="Salamov A."/>
            <person name="Andreopoulos B."/>
            <person name="Baker S."/>
            <person name="Barry K."/>
            <person name="Bills G."/>
            <person name="Bluhm B."/>
            <person name="Cannon C."/>
            <person name="Castanera R."/>
            <person name="Culley D."/>
            <person name="Daum C."/>
            <person name="Ezra D."/>
            <person name="Gonzalez J."/>
            <person name="Henrissat B."/>
            <person name="Kuo A."/>
            <person name="Liang C."/>
            <person name="Lipzen A."/>
            <person name="Lutzoni F."/>
            <person name="Magnuson J."/>
            <person name="Mondo S."/>
            <person name="Nolan M."/>
            <person name="Ohm R."/>
            <person name="Pangilinan J."/>
            <person name="Park H.-J."/>
            <person name="Ramirez L."/>
            <person name="Alfaro M."/>
            <person name="Sun H."/>
            <person name="Tritt A."/>
            <person name="Yoshinaga Y."/>
            <person name="Zwiers L.-H."/>
            <person name="Turgeon B."/>
            <person name="Goodwin S."/>
            <person name="Spatafora J."/>
            <person name="Crous P."/>
            <person name="Grigoriev I."/>
        </authorList>
    </citation>
    <scope>NUCLEOTIDE SEQUENCE</scope>
    <source>
        <strain evidence="2">CBS 133067</strain>
    </source>
</reference>
<sequence length="495" mass="56427">MLVRSFRGVGVVLLLFLCLSFVIRVTNVRPNLHGWAHIPRGNWTSSWIFPDYLSIGQDKEQVALCSSNSTESGNHTSASVTEHRPKPIPQEPSPYAFVFYATQDDYACAVLVNIDRLVNVFRTRHRVFVLVTPVISERFLQAFRKFNATIITEEPPKIAEGSNLYYDGCLLKLLSFRMHQIDPTVKRLLSLEADQLILRNLDHIFELPPVDLAAPRAYWVGKDAVASTFLLICPSDRLWAQIKESLEKVKKDVYDMDIVNKVLGKTVVVLPGSYAALNSHWAEWTVPDWFRPEEIKVMEEIGRTTGKTGFVKQDAKELRKLANLEFAIKKWKTDAETEEDQENSAERTIFKRQTESDASANQPEKNDVSGTQMPSEPRGDGPQDGVVDEPRPGESNQIENGNSEQYEKQDKAKDEKKDGSEIASEQEHHEATEQPDMQQPPEQPKKEEINKKELDAPLYDLHRVSYALHFTFGGKPWSAKVEEVGQLIRMRRSWH</sequence>
<comment type="caution">
    <text evidence="2">The sequence shown here is derived from an EMBL/GenBank/DDBJ whole genome shotgun (WGS) entry which is preliminary data.</text>
</comment>
<feature type="compositionally biased region" description="Polar residues" evidence="1">
    <location>
        <begin position="356"/>
        <end position="374"/>
    </location>
</feature>
<organism evidence="2 3">
    <name type="scientific">Rhizodiscina lignyota</name>
    <dbReference type="NCBI Taxonomy" id="1504668"/>
    <lineage>
        <taxon>Eukaryota</taxon>
        <taxon>Fungi</taxon>
        <taxon>Dikarya</taxon>
        <taxon>Ascomycota</taxon>
        <taxon>Pezizomycotina</taxon>
        <taxon>Dothideomycetes</taxon>
        <taxon>Pleosporomycetidae</taxon>
        <taxon>Aulographales</taxon>
        <taxon>Rhizodiscinaceae</taxon>
        <taxon>Rhizodiscina</taxon>
    </lineage>
</organism>
<feature type="compositionally biased region" description="Basic and acidic residues" evidence="1">
    <location>
        <begin position="443"/>
        <end position="454"/>
    </location>
</feature>
<feature type="compositionally biased region" description="Polar residues" evidence="1">
    <location>
        <begin position="67"/>
        <end position="80"/>
    </location>
</feature>
<dbReference type="GO" id="GO:0016740">
    <property type="term" value="F:transferase activity"/>
    <property type="evidence" value="ECO:0007669"/>
    <property type="project" value="UniProtKB-KW"/>
</dbReference>
<accession>A0A9P4I664</accession>
<dbReference type="PANTHER" id="PTHR11183">
    <property type="entry name" value="GLYCOGENIN SUBFAMILY MEMBER"/>
    <property type="match status" value="1"/>
</dbReference>
<feature type="compositionally biased region" description="Basic and acidic residues" evidence="1">
    <location>
        <begin position="344"/>
        <end position="355"/>
    </location>
</feature>
<dbReference type="AlphaFoldDB" id="A0A9P4I664"/>
<keyword evidence="3" id="KW-1185">Reference proteome</keyword>
<dbReference type="Gene3D" id="3.90.550.10">
    <property type="entry name" value="Spore Coat Polysaccharide Biosynthesis Protein SpsA, Chain A"/>
    <property type="match status" value="1"/>
</dbReference>
<dbReference type="SUPFAM" id="SSF53448">
    <property type="entry name" value="Nucleotide-diphospho-sugar transferases"/>
    <property type="match status" value="1"/>
</dbReference>
<dbReference type="Proteomes" id="UP000799772">
    <property type="component" value="Unassembled WGS sequence"/>
</dbReference>
<evidence type="ECO:0000256" key="1">
    <source>
        <dbReference type="SAM" id="MobiDB-lite"/>
    </source>
</evidence>
<evidence type="ECO:0000313" key="2">
    <source>
        <dbReference type="EMBL" id="KAF2095720.1"/>
    </source>
</evidence>
<feature type="region of interest" description="Disordered" evidence="1">
    <location>
        <begin position="67"/>
        <end position="88"/>
    </location>
</feature>
<feature type="compositionally biased region" description="Basic and acidic residues" evidence="1">
    <location>
        <begin position="405"/>
        <end position="432"/>
    </location>
</feature>
<keyword evidence="2" id="KW-0808">Transferase</keyword>
<feature type="region of interest" description="Disordered" evidence="1">
    <location>
        <begin position="333"/>
        <end position="454"/>
    </location>
</feature>
<name>A0A9P4I664_9PEZI</name>
<proteinExistence type="predicted"/>
<gene>
    <name evidence="2" type="ORF">NA57DRAFT_59701</name>
</gene>
<dbReference type="InterPro" id="IPR029044">
    <property type="entry name" value="Nucleotide-diphossugar_trans"/>
</dbReference>
<evidence type="ECO:0000313" key="3">
    <source>
        <dbReference type="Proteomes" id="UP000799772"/>
    </source>
</evidence>
<dbReference type="OrthoDB" id="2014201at2759"/>